<keyword evidence="3" id="KW-1185">Reference proteome</keyword>
<dbReference type="InterPro" id="IPR018310">
    <property type="entry name" value="Put_endonuclease_Z1-dom"/>
</dbReference>
<dbReference type="EMBL" id="QTTN01000006">
    <property type="protein sequence ID" value="REE90623.1"/>
    <property type="molecule type" value="Genomic_DNA"/>
</dbReference>
<reference evidence="2 3" key="1">
    <citation type="submission" date="2018-08" db="EMBL/GenBank/DDBJ databases">
        <title>Genomic Encyclopedia of Type Strains, Phase III (KMG-III): the genomes of soil and plant-associated and newly described type strains.</title>
        <authorList>
            <person name="Whitman W."/>
        </authorList>
    </citation>
    <scope>NUCLEOTIDE SEQUENCE [LARGE SCALE GENOMIC DNA]</scope>
    <source>
        <strain evidence="2 3">CGMCC 1.10966</strain>
    </source>
</reference>
<name>A0A3D9SJZ6_9BACL</name>
<proteinExistence type="predicted"/>
<evidence type="ECO:0000313" key="3">
    <source>
        <dbReference type="Proteomes" id="UP000256304"/>
    </source>
</evidence>
<dbReference type="OrthoDB" id="436461at2"/>
<dbReference type="RefSeq" id="WP_116188354.1">
    <property type="nucleotide sequence ID" value="NZ_QTTN01000006.1"/>
</dbReference>
<protein>
    <submittedName>
        <fullName evidence="2">Z1 domain-containing protein</fullName>
    </submittedName>
</protein>
<gene>
    <name evidence="2" type="ORF">A8990_106128</name>
</gene>
<feature type="domain" description="Putative endonuclease Z1" evidence="1">
    <location>
        <begin position="432"/>
        <end position="667"/>
    </location>
</feature>
<evidence type="ECO:0000259" key="1">
    <source>
        <dbReference type="Pfam" id="PF10593"/>
    </source>
</evidence>
<comment type="caution">
    <text evidence="2">The sequence shown here is derived from an EMBL/GenBank/DDBJ whole genome shotgun (WGS) entry which is preliminary data.</text>
</comment>
<dbReference type="Proteomes" id="UP000256304">
    <property type="component" value="Unassembled WGS sequence"/>
</dbReference>
<dbReference type="AlphaFoldDB" id="A0A3D9SJZ6"/>
<accession>A0A3D9SJZ6</accession>
<dbReference type="Pfam" id="PF10593">
    <property type="entry name" value="Z1"/>
    <property type="match status" value="1"/>
</dbReference>
<organism evidence="2 3">
    <name type="scientific">Paenibacillus taihuensis</name>
    <dbReference type="NCBI Taxonomy" id="1156355"/>
    <lineage>
        <taxon>Bacteria</taxon>
        <taxon>Bacillati</taxon>
        <taxon>Bacillota</taxon>
        <taxon>Bacilli</taxon>
        <taxon>Bacillales</taxon>
        <taxon>Paenibacillaceae</taxon>
        <taxon>Paenibacillus</taxon>
    </lineage>
</organism>
<sequence length="927" mass="105513">MNLLDVAKSHVMVILRQYDIVTSDIIKNSIQPVLAMLHVLYPDQIIDEERLYRDLLSINNVYVANETQLRDDRDHIVWLPDRKSEITWGFWNRYRHYLEDVKSYPSIVISKLHGLTDNILGSLEDPKRQGEWDRRGMVVGYVQSGKTLNYTGLICKAADAGYKLIIVMAGIHNDLRSQTQLRLDEDFLGYDTRLSRQYSNSNRKVGVGKLVEHGDLVIHSLTSSAEDGDYRTQIARNVGFMLGGDPVILVVKKNASVLQNLLRWIQSDGRVDPETGEITRDNIPLLVIDDEADNASVDGKQAKRDENGTILENTDPTTINRLIRQLLKTFQKSSYVGYTATPFANIFIYPPDDSGNVKKYGEDLFPRSFIINLPAPSNYIGPVQVFGLDDNGELGLDEHPGLPIVEEVDDYELHIPDRHKKDFPVKSLPPTLKKAIKVFVISCAARMARGQNTDHKSMLIHITRFTVVQGLIKDLVLQELTRVQNLLEFGSGNSTNPIIDELKQIWEEDFSNATVEIQKVVDDPQITNLEWEKVEQHLYDAAAKIQIKAINGSAKDVLDYKDHPNGMSVIAIGGDKLSRGITLEGLSVSYYLRASKMYDTLMQMGRWFGYRPGYLDLCRLYTSEELIGWYKHIAMANEELRKEFDYMAATGGTPMDYGLRVRTHPDGLQITASNKLKHGTKMAVSFSGGISETVVFHKNKDIAEKNYSHVNSWLSQLSTPEPIDGSWRWTGITGKRIIELLEGYRTHPLSRKAEPSTLCKYIQKLLLEDELKEWTVILISSRRGTKDKIAGLDVGLIERRDDSEKDSKKWMLPKGRLLSPVDEYKYDLDESEITSALEMTITAWRNNPKRRGMEEPMEPSGPYIRAVRSKQKGLLLLYPLRAPYPDSEKPIIGYSISFPKSHKSVQIEYLVDTTYWRNVYGDDEEQY</sequence>
<evidence type="ECO:0000313" key="2">
    <source>
        <dbReference type="EMBL" id="REE90623.1"/>
    </source>
</evidence>